<organism evidence="1 2">
    <name type="scientific">Lacrimispora xylanisolvens</name>
    <dbReference type="NCBI Taxonomy" id="384636"/>
    <lineage>
        <taxon>Bacteria</taxon>
        <taxon>Bacillati</taxon>
        <taxon>Bacillota</taxon>
        <taxon>Clostridia</taxon>
        <taxon>Lachnospirales</taxon>
        <taxon>Lachnospiraceae</taxon>
        <taxon>Lacrimispora</taxon>
    </lineage>
</organism>
<comment type="caution">
    <text evidence="1">The sequence shown here is derived from an EMBL/GenBank/DDBJ whole genome shotgun (WGS) entry which is preliminary data.</text>
</comment>
<evidence type="ECO:0000313" key="2">
    <source>
        <dbReference type="Proteomes" id="UP000237749"/>
    </source>
</evidence>
<dbReference type="EMBL" id="PTJA01000001">
    <property type="protein sequence ID" value="PPK83529.1"/>
    <property type="molecule type" value="Genomic_DNA"/>
</dbReference>
<name>A0A2S6HZE6_9FIRM</name>
<reference evidence="1 2" key="1">
    <citation type="submission" date="2018-02" db="EMBL/GenBank/DDBJ databases">
        <title>Genomic Encyclopedia of Archaeal and Bacterial Type Strains, Phase II (KMG-II): from individual species to whole genera.</title>
        <authorList>
            <person name="Goeker M."/>
        </authorList>
    </citation>
    <scope>NUCLEOTIDE SEQUENCE [LARGE SCALE GENOMIC DNA]</scope>
    <source>
        <strain evidence="1 2">DSM 3808</strain>
    </source>
</reference>
<proteinExistence type="predicted"/>
<dbReference type="InterPro" id="IPR009057">
    <property type="entry name" value="Homeodomain-like_sf"/>
</dbReference>
<keyword evidence="2" id="KW-1185">Reference proteome</keyword>
<dbReference type="AlphaFoldDB" id="A0A2S6HZE6"/>
<evidence type="ECO:0008006" key="3">
    <source>
        <dbReference type="Google" id="ProtNLM"/>
    </source>
</evidence>
<gene>
    <name evidence="1" type="ORF">BXY41_101593</name>
</gene>
<accession>A0A2S6HZE6</accession>
<dbReference type="Proteomes" id="UP000237749">
    <property type="component" value="Unassembled WGS sequence"/>
</dbReference>
<dbReference type="SUPFAM" id="SSF46689">
    <property type="entry name" value="Homeodomain-like"/>
    <property type="match status" value="1"/>
</dbReference>
<protein>
    <recommendedName>
        <fullName evidence="3">Transposase</fullName>
    </recommendedName>
</protein>
<evidence type="ECO:0000313" key="1">
    <source>
        <dbReference type="EMBL" id="PPK83529.1"/>
    </source>
</evidence>
<sequence length="65" mass="7604">MPKNKEPSPRRTFTPLLKQQIVDPYRGGKSKCDIIREYDIAYSLCRRITVVPLRKKIAVLQKMQS</sequence>